<proteinExistence type="predicted"/>
<reference evidence="1 2" key="1">
    <citation type="submission" date="2018-11" db="EMBL/GenBank/DDBJ databases">
        <title>Complete Genome Sequence of Vbrio mediterranei 117-T6: a Potential Pathogen Bacteria Isolated from the Conchocelis of Pyropia.</title>
        <authorList>
            <person name="Liu Q."/>
        </authorList>
    </citation>
    <scope>NUCLEOTIDE SEQUENCE [LARGE SCALE GENOMIC DNA]</scope>
    <source>
        <strain evidence="1 2">117-T6</strain>
    </source>
</reference>
<sequence>MKLHLIQRAAYIAAFLCLFSYQSYGLSEPLQCTPLTDNTIQLIFERPLNSGELLVTSHERTILSIRMNGGATAYQLVKDYFPVTVTEVDSQRQWEIIEDCTIEVKKIPQSH</sequence>
<dbReference type="Proteomes" id="UP000279760">
    <property type="component" value="Chromosome 2"/>
</dbReference>
<accession>A0A3G4VHN8</accession>
<dbReference type="EMBL" id="CP033578">
    <property type="protein sequence ID" value="AYV24290.1"/>
    <property type="molecule type" value="Genomic_DNA"/>
</dbReference>
<evidence type="ECO:0000313" key="2">
    <source>
        <dbReference type="Proteomes" id="UP000279760"/>
    </source>
</evidence>
<organism evidence="1 2">
    <name type="scientific">Vibrio mediterranei</name>
    <dbReference type="NCBI Taxonomy" id="689"/>
    <lineage>
        <taxon>Bacteria</taxon>
        <taxon>Pseudomonadati</taxon>
        <taxon>Pseudomonadota</taxon>
        <taxon>Gammaproteobacteria</taxon>
        <taxon>Vibrionales</taxon>
        <taxon>Vibrionaceae</taxon>
        <taxon>Vibrio</taxon>
    </lineage>
</organism>
<protein>
    <submittedName>
        <fullName evidence="1">Uncharacterized protein</fullName>
    </submittedName>
</protein>
<name>A0A3G4VHN8_9VIBR</name>
<evidence type="ECO:0000313" key="1">
    <source>
        <dbReference type="EMBL" id="AYV24290.1"/>
    </source>
</evidence>
<dbReference type="AlphaFoldDB" id="A0A3G4VHN8"/>
<gene>
    <name evidence="1" type="ORF">ECB94_23820</name>
</gene>